<keyword evidence="4 6" id="KW-1133">Transmembrane helix</keyword>
<dbReference type="Pfam" id="PF02653">
    <property type="entry name" value="BPD_transp_2"/>
    <property type="match status" value="1"/>
</dbReference>
<keyword evidence="8" id="KW-1185">Reference proteome</keyword>
<feature type="transmembrane region" description="Helical" evidence="6">
    <location>
        <begin position="100"/>
        <end position="124"/>
    </location>
</feature>
<dbReference type="EMBL" id="CAKMMW010000004">
    <property type="protein sequence ID" value="CAH1202123.1"/>
    <property type="molecule type" value="Genomic_DNA"/>
</dbReference>
<dbReference type="InterPro" id="IPR001851">
    <property type="entry name" value="ABC_transp_permease"/>
</dbReference>
<feature type="transmembrane region" description="Helical" evidence="6">
    <location>
        <begin position="251"/>
        <end position="268"/>
    </location>
</feature>
<keyword evidence="2" id="KW-1003">Cell membrane</keyword>
<sequence>MKPFNTLYENMAQKKLLWPSVGIIIILIFNAFFTPGFFNIRMQDGHLFGSLIDILNRGTPILIIALGMTLVIAMEGIDISVGSVLAISASLAAFLMQKHVPFVFALGAGLAIGALCGFWNGLLVAKLKIQPMIATLILLTVGRGIAQLISGGQIITISNKAYRFVGGGYLLGIPFSVVIAAFVFLALYFITRKTAFGLFLESVGSNRVSSEFTGIHASRIMLTVYIICGFCAGLAGIIVSSNITGADSNNAGLWFELDAILAVVIGGTSMRGGRFYLGGTVLGALFIQTMTTTIYTLGVPSESVMVVKAVVIILVSLVQSEVLTLKLNSLFHRKSEKKVLVNETTI</sequence>
<evidence type="ECO:0000256" key="4">
    <source>
        <dbReference type="ARBA" id="ARBA00022989"/>
    </source>
</evidence>
<feature type="transmembrane region" description="Helical" evidence="6">
    <location>
        <begin position="304"/>
        <end position="325"/>
    </location>
</feature>
<organism evidence="7 8">
    <name type="scientific">Paenibacillus allorhizoplanae</name>
    <dbReference type="NCBI Taxonomy" id="2905648"/>
    <lineage>
        <taxon>Bacteria</taxon>
        <taxon>Bacillati</taxon>
        <taxon>Bacillota</taxon>
        <taxon>Bacilli</taxon>
        <taxon>Bacillales</taxon>
        <taxon>Paenibacillaceae</taxon>
        <taxon>Paenibacillus</taxon>
    </lineage>
</organism>
<reference evidence="7" key="1">
    <citation type="submission" date="2022-01" db="EMBL/GenBank/DDBJ databases">
        <authorList>
            <person name="Criscuolo A."/>
        </authorList>
    </citation>
    <scope>NUCLEOTIDE SEQUENCE</scope>
    <source>
        <strain evidence="7">CIP111891</strain>
    </source>
</reference>
<gene>
    <name evidence="7" type="primary">ytfT_2</name>
    <name evidence="7" type="ORF">PAECIP111891_01964</name>
</gene>
<evidence type="ECO:0000313" key="7">
    <source>
        <dbReference type="EMBL" id="CAH1202123.1"/>
    </source>
</evidence>
<dbReference type="Proteomes" id="UP000838821">
    <property type="component" value="Unassembled WGS sequence"/>
</dbReference>
<feature type="transmembrane region" description="Helical" evidence="6">
    <location>
        <begin position="61"/>
        <end position="94"/>
    </location>
</feature>
<keyword evidence="5 6" id="KW-0472">Membrane</keyword>
<accession>A0ABN8GAG3</accession>
<feature type="transmembrane region" description="Helical" evidence="6">
    <location>
        <begin position="16"/>
        <end position="40"/>
    </location>
</feature>
<evidence type="ECO:0000313" key="8">
    <source>
        <dbReference type="Proteomes" id="UP000838821"/>
    </source>
</evidence>
<feature type="transmembrane region" description="Helical" evidence="6">
    <location>
        <begin position="136"/>
        <end position="157"/>
    </location>
</feature>
<comment type="caution">
    <text evidence="7">The sequence shown here is derived from an EMBL/GenBank/DDBJ whole genome shotgun (WGS) entry which is preliminary data.</text>
</comment>
<proteinExistence type="predicted"/>
<feature type="transmembrane region" description="Helical" evidence="6">
    <location>
        <begin position="169"/>
        <end position="190"/>
    </location>
</feature>
<evidence type="ECO:0000256" key="6">
    <source>
        <dbReference type="SAM" id="Phobius"/>
    </source>
</evidence>
<evidence type="ECO:0000256" key="2">
    <source>
        <dbReference type="ARBA" id="ARBA00022475"/>
    </source>
</evidence>
<evidence type="ECO:0000256" key="1">
    <source>
        <dbReference type="ARBA" id="ARBA00004651"/>
    </source>
</evidence>
<dbReference type="RefSeq" id="WP_236286663.1">
    <property type="nucleotide sequence ID" value="NZ_CAKMMW010000004.1"/>
</dbReference>
<name>A0ABN8GAG3_9BACL</name>
<evidence type="ECO:0000256" key="3">
    <source>
        <dbReference type="ARBA" id="ARBA00022692"/>
    </source>
</evidence>
<feature type="transmembrane region" description="Helical" evidence="6">
    <location>
        <begin position="220"/>
        <end position="239"/>
    </location>
</feature>
<dbReference type="PANTHER" id="PTHR32196:SF19">
    <property type="entry name" value="GALACTOFURANOSE TRANSPORTER PERMEASE PROTEIN YTFT"/>
    <property type="match status" value="1"/>
</dbReference>
<keyword evidence="3 6" id="KW-0812">Transmembrane</keyword>
<protein>
    <submittedName>
        <fullName evidence="7">Inner membrane ABC transporter permease protein YtfT</fullName>
    </submittedName>
</protein>
<comment type="subcellular location">
    <subcellularLocation>
        <location evidence="1">Cell membrane</location>
        <topology evidence="1">Multi-pass membrane protein</topology>
    </subcellularLocation>
</comment>
<dbReference type="PANTHER" id="PTHR32196">
    <property type="entry name" value="ABC TRANSPORTER PERMEASE PROTEIN YPHD-RELATED-RELATED"/>
    <property type="match status" value="1"/>
</dbReference>
<feature type="transmembrane region" description="Helical" evidence="6">
    <location>
        <begin position="275"/>
        <end position="298"/>
    </location>
</feature>
<evidence type="ECO:0000256" key="5">
    <source>
        <dbReference type="ARBA" id="ARBA00023136"/>
    </source>
</evidence>
<dbReference type="CDD" id="cd06579">
    <property type="entry name" value="TM_PBP1_transp_AraH_like"/>
    <property type="match status" value="1"/>
</dbReference>